<dbReference type="PATRIC" id="fig|760154.4.peg.2"/>
<keyword evidence="5 10" id="KW-0808">Transferase</keyword>
<comment type="subunit">
    <text evidence="10">Forms a ring-shaped head-to-tail homodimer around DNA.</text>
</comment>
<dbReference type="Proteomes" id="UP000006176">
    <property type="component" value="Chromosome"/>
</dbReference>
<dbReference type="GO" id="GO:0006271">
    <property type="term" value="P:DNA strand elongation involved in DNA replication"/>
    <property type="evidence" value="ECO:0007669"/>
    <property type="project" value="TreeGrafter"/>
</dbReference>
<dbReference type="InterPro" id="IPR022637">
    <property type="entry name" value="DNA_polIII_beta_cen"/>
</dbReference>
<evidence type="ECO:0000256" key="1">
    <source>
        <dbReference type="ARBA" id="ARBA00004496"/>
    </source>
</evidence>
<organism evidence="14 15">
    <name type="scientific">Sulfurospirillum barnesii (strain ATCC 700032 / DSM 10660 / SES-3)</name>
    <dbReference type="NCBI Taxonomy" id="760154"/>
    <lineage>
        <taxon>Bacteria</taxon>
        <taxon>Pseudomonadati</taxon>
        <taxon>Campylobacterota</taxon>
        <taxon>Epsilonproteobacteria</taxon>
        <taxon>Campylobacterales</taxon>
        <taxon>Sulfurospirillaceae</taxon>
        <taxon>Sulfurospirillum</taxon>
    </lineage>
</organism>
<dbReference type="NCBIfam" id="TIGR00663">
    <property type="entry name" value="dnan"/>
    <property type="match status" value="1"/>
</dbReference>
<feature type="domain" description="DNA polymerase III beta sliding clamp N-terminal" evidence="11">
    <location>
        <begin position="1"/>
        <end position="118"/>
    </location>
</feature>
<comment type="function">
    <text evidence="10">Confers DNA tethering and processivity to DNA polymerases and other proteins. Acts as a clamp, forming a ring around DNA (a reaction catalyzed by the clamp-loading complex) which diffuses in an ATP-independent manner freely and bidirectionally along dsDNA. Initially characterized for its ability to contact the catalytic subunit of DNA polymerase III (Pol III), a complex, multichain enzyme responsible for most of the replicative synthesis in bacteria; Pol III exhibits 3'-5' exonuclease proofreading activity. The beta chain is required for initiation of replication as well as for processivity of DNA replication.</text>
</comment>
<evidence type="ECO:0000256" key="2">
    <source>
        <dbReference type="ARBA" id="ARBA00010752"/>
    </source>
</evidence>
<dbReference type="GO" id="GO:0005737">
    <property type="term" value="C:cytoplasm"/>
    <property type="evidence" value="ECO:0007669"/>
    <property type="project" value="UniProtKB-SubCell"/>
</dbReference>
<dbReference type="PIRSF" id="PIRSF000804">
    <property type="entry name" value="DNA_pol_III_b"/>
    <property type="match status" value="1"/>
</dbReference>
<keyword evidence="6 10" id="KW-0548">Nucleotidyltransferase</keyword>
<dbReference type="EMBL" id="CP003333">
    <property type="protein sequence ID" value="AFL67338.1"/>
    <property type="molecule type" value="Genomic_DNA"/>
</dbReference>
<keyword evidence="8 10" id="KW-0239">DNA-directed DNA polymerase</keyword>
<evidence type="ECO:0000256" key="6">
    <source>
        <dbReference type="ARBA" id="ARBA00022695"/>
    </source>
</evidence>
<dbReference type="GO" id="GO:0003677">
    <property type="term" value="F:DNA binding"/>
    <property type="evidence" value="ECO:0007669"/>
    <property type="project" value="UniProtKB-UniRule"/>
</dbReference>
<keyword evidence="7 10" id="KW-0235">DNA replication</keyword>
<dbReference type="PANTHER" id="PTHR30478">
    <property type="entry name" value="DNA POLYMERASE III SUBUNIT BETA"/>
    <property type="match status" value="1"/>
</dbReference>
<dbReference type="RefSeq" id="WP_014768225.1">
    <property type="nucleotide sequence ID" value="NC_018002.1"/>
</dbReference>
<dbReference type="eggNOG" id="COG0592">
    <property type="taxonomic scope" value="Bacteria"/>
</dbReference>
<comment type="similarity">
    <text evidence="2 10">Belongs to the beta sliding clamp family.</text>
</comment>
<dbReference type="InterPro" id="IPR022634">
    <property type="entry name" value="DNA_polIII_beta_N"/>
</dbReference>
<dbReference type="InterPro" id="IPR046938">
    <property type="entry name" value="DNA_clamp_sf"/>
</dbReference>
<dbReference type="InterPro" id="IPR001001">
    <property type="entry name" value="DNA_polIII_beta"/>
</dbReference>
<dbReference type="Gene3D" id="3.10.150.10">
    <property type="entry name" value="DNA Polymerase III, subunit A, domain 2"/>
    <property type="match status" value="3"/>
</dbReference>
<evidence type="ECO:0000256" key="8">
    <source>
        <dbReference type="ARBA" id="ARBA00022932"/>
    </source>
</evidence>
<dbReference type="SUPFAM" id="SSF55979">
    <property type="entry name" value="DNA clamp"/>
    <property type="match status" value="3"/>
</dbReference>
<keyword evidence="15" id="KW-1185">Reference proteome</keyword>
<sequence length="355" mass="40687">MKVSIKKSVLETMLLNIQPYLEKKDLSQITSHVFLATEDQHFVLKATDYEIGLTYHTPEVKIASFGDATANGKKLLDIIKSLKDDEIILETINEYLYIKQNSSKFKLPMLNPSDFPLFPSIEAKPKFNINSTTLVRSIKKIAPAIDSNNPKFELNGSLIDIKDNAIHLVATDTKRLAIVSIQQEIENNFSFIIPKKAISEIQKLFFDDIEIFYDENTLLAQSSHFTFYTKLINGKFPDYNRIIPKNKNYKILLARESMIESIKQIAIISPEIKITFKPEKIIFESLNDDNIEAKTEIDFNTQLNEDIYLAVNSRYILDFLSNIENSNFTLGFNDSGLPFTLESENFMTIIMPIMI</sequence>
<evidence type="ECO:0000256" key="10">
    <source>
        <dbReference type="PIRNR" id="PIRNR000804"/>
    </source>
</evidence>
<dbReference type="GO" id="GO:0009360">
    <property type="term" value="C:DNA polymerase III complex"/>
    <property type="evidence" value="ECO:0007669"/>
    <property type="project" value="InterPro"/>
</dbReference>
<evidence type="ECO:0000313" key="15">
    <source>
        <dbReference type="Proteomes" id="UP000006176"/>
    </source>
</evidence>
<evidence type="ECO:0000256" key="7">
    <source>
        <dbReference type="ARBA" id="ARBA00022705"/>
    </source>
</evidence>
<keyword evidence="4 10" id="KW-0963">Cytoplasm</keyword>
<dbReference type="AlphaFoldDB" id="I3XTR4"/>
<dbReference type="GO" id="GO:0008408">
    <property type="term" value="F:3'-5' exonuclease activity"/>
    <property type="evidence" value="ECO:0007669"/>
    <property type="project" value="InterPro"/>
</dbReference>
<accession>I3XTR4</accession>
<evidence type="ECO:0000256" key="3">
    <source>
        <dbReference type="ARBA" id="ARBA00021035"/>
    </source>
</evidence>
<dbReference type="STRING" id="760154.Sulba_0002"/>
<dbReference type="Pfam" id="PF02767">
    <property type="entry name" value="DNA_pol3_beta_2"/>
    <property type="match status" value="1"/>
</dbReference>
<name>I3XTR4_SULBS</name>
<evidence type="ECO:0000256" key="5">
    <source>
        <dbReference type="ARBA" id="ARBA00022679"/>
    </source>
</evidence>
<dbReference type="HOGENOM" id="CLU_038149_4_0_7"/>
<evidence type="ECO:0000256" key="4">
    <source>
        <dbReference type="ARBA" id="ARBA00022490"/>
    </source>
</evidence>
<comment type="subcellular location">
    <subcellularLocation>
        <location evidence="1 10">Cytoplasm</location>
    </subcellularLocation>
</comment>
<evidence type="ECO:0000259" key="11">
    <source>
        <dbReference type="Pfam" id="PF00712"/>
    </source>
</evidence>
<reference evidence="14 15" key="1">
    <citation type="submission" date="2012-06" db="EMBL/GenBank/DDBJ databases">
        <title>Complete sequence of Sulfurospirillum barnesii SES-3.</title>
        <authorList>
            <consortium name="US DOE Joint Genome Institute"/>
            <person name="Lucas S."/>
            <person name="Han J."/>
            <person name="Lapidus A."/>
            <person name="Cheng J.-F."/>
            <person name="Goodwin L."/>
            <person name="Pitluck S."/>
            <person name="Peters L."/>
            <person name="Ovchinnikova G."/>
            <person name="Lu M."/>
            <person name="Detter J.C."/>
            <person name="Han C."/>
            <person name="Tapia R."/>
            <person name="Land M."/>
            <person name="Hauser L."/>
            <person name="Kyrpides N."/>
            <person name="Ivanova N."/>
            <person name="Pagani I."/>
            <person name="Stolz J."/>
            <person name="Arkin A."/>
            <person name="Dehal P."/>
            <person name="Oremland R."/>
            <person name="Saltikov C."/>
            <person name="Basu P."/>
            <person name="Hollibaugh J."/>
            <person name="Newman D."/>
            <person name="Stolyar S."/>
            <person name="Hazen T."/>
            <person name="Woyke T."/>
        </authorList>
    </citation>
    <scope>NUCLEOTIDE SEQUENCE [LARGE SCALE GENOMIC DNA]</scope>
    <source>
        <strain evidence="15">ATCC 700032 / DSM 10660 / SES-3</strain>
    </source>
</reference>
<dbReference type="Pfam" id="PF00712">
    <property type="entry name" value="DNA_pol3_beta"/>
    <property type="match status" value="1"/>
</dbReference>
<evidence type="ECO:0000256" key="9">
    <source>
        <dbReference type="ARBA" id="ARBA00023125"/>
    </source>
</evidence>
<evidence type="ECO:0000259" key="13">
    <source>
        <dbReference type="Pfam" id="PF02768"/>
    </source>
</evidence>
<evidence type="ECO:0000259" key="12">
    <source>
        <dbReference type="Pfam" id="PF02767"/>
    </source>
</evidence>
<dbReference type="KEGG" id="sba:Sulba_0002"/>
<dbReference type="InterPro" id="IPR022635">
    <property type="entry name" value="DNA_polIII_beta_C"/>
</dbReference>
<keyword evidence="9" id="KW-0238">DNA-binding</keyword>
<gene>
    <name evidence="14" type="ordered locus">Sulba_0002</name>
</gene>
<dbReference type="OrthoDB" id="8421503at2"/>
<feature type="domain" description="DNA polymerase III beta sliding clamp central" evidence="12">
    <location>
        <begin position="129"/>
        <end position="238"/>
    </location>
</feature>
<proteinExistence type="inferred from homology"/>
<evidence type="ECO:0000313" key="14">
    <source>
        <dbReference type="EMBL" id="AFL67338.1"/>
    </source>
</evidence>
<dbReference type="PANTHER" id="PTHR30478:SF0">
    <property type="entry name" value="BETA SLIDING CLAMP"/>
    <property type="match status" value="1"/>
</dbReference>
<dbReference type="CDD" id="cd00140">
    <property type="entry name" value="beta_clamp"/>
    <property type="match status" value="1"/>
</dbReference>
<feature type="domain" description="DNA polymerase III beta sliding clamp C-terminal" evidence="13">
    <location>
        <begin position="241"/>
        <end position="352"/>
    </location>
</feature>
<dbReference type="GO" id="GO:0003887">
    <property type="term" value="F:DNA-directed DNA polymerase activity"/>
    <property type="evidence" value="ECO:0007669"/>
    <property type="project" value="UniProtKB-UniRule"/>
</dbReference>
<protein>
    <recommendedName>
        <fullName evidence="3 10">Beta sliding clamp</fullName>
    </recommendedName>
</protein>
<dbReference type="SMART" id="SM00480">
    <property type="entry name" value="POL3Bc"/>
    <property type="match status" value="1"/>
</dbReference>
<dbReference type="Pfam" id="PF02768">
    <property type="entry name" value="DNA_pol3_beta_3"/>
    <property type="match status" value="1"/>
</dbReference>